<protein>
    <submittedName>
        <fullName evidence="1">Uncharacterized protein</fullName>
    </submittedName>
</protein>
<dbReference type="EMBL" id="CP025704">
    <property type="protein sequence ID" value="AUN99186.1"/>
    <property type="molecule type" value="Genomic_DNA"/>
</dbReference>
<sequence length="421" mass="47855">MAASPSDCRSIMLDFIAKADKKENVSLLKNNWKASEKKKFLDEAKSLGFSDSDIKLLIEGLNMQTQEVSLARVKNYLTYVLSLSDKEQKVAILDIAQLDAREINSKHIKKFIQHEKKIQEKSLAKKFSPEQERRYQELYYGCRALRPNDVNKNAARDFKRFNLALNLGTLGASYAFYNMDKDINGEWFAKLGYDVGITLLFSYVGGSIQTKATDTQIVKSLKSYLMGRVMGLTDVAIYDPMFNKEREKAEARIEELKKNPENKAEIEKLLKSYNERGLYRKYKAEVISALKSLPEGISLGVKGNSVDENNVDWNNLSHADLDRPEVQEVLVLAAMAQVYEESKGQWIDTGDAGLDRYAFNTVFYAVQIPKSIAQNFITYKMLCMGQDNAKLSFTKAVIFNVSTNFIVNQGLYGYREKAINQ</sequence>
<evidence type="ECO:0000313" key="1">
    <source>
        <dbReference type="EMBL" id="AUN99186.1"/>
    </source>
</evidence>
<dbReference type="AlphaFoldDB" id="A0A2K9NUH6"/>
<name>A0A2K9NUH6_BACTC</name>
<gene>
    <name evidence="1" type="ORF">C0V70_13955</name>
</gene>
<organism evidence="1 2">
    <name type="scientific">Bacteriovorax stolpii</name>
    <name type="common">Bdellovibrio stolpii</name>
    <dbReference type="NCBI Taxonomy" id="960"/>
    <lineage>
        <taxon>Bacteria</taxon>
        <taxon>Pseudomonadati</taxon>
        <taxon>Bdellovibrionota</taxon>
        <taxon>Bacteriovoracia</taxon>
        <taxon>Bacteriovoracales</taxon>
        <taxon>Bacteriovoracaceae</taxon>
        <taxon>Bacteriovorax</taxon>
    </lineage>
</organism>
<reference evidence="1 2" key="1">
    <citation type="submission" date="2018-01" db="EMBL/GenBank/DDBJ databases">
        <title>Complete genome sequence of Bacteriovorax stolpii DSM12778.</title>
        <authorList>
            <person name="Tang B."/>
            <person name="Chang J."/>
        </authorList>
    </citation>
    <scope>NUCLEOTIDE SEQUENCE [LARGE SCALE GENOMIC DNA]</scope>
    <source>
        <strain evidence="1 2">DSM 12778</strain>
    </source>
</reference>
<dbReference type="KEGG" id="bsto:C0V70_13955"/>
<accession>A0A2K9NUH6</accession>
<proteinExistence type="predicted"/>
<dbReference type="Proteomes" id="UP000235584">
    <property type="component" value="Chromosome"/>
</dbReference>
<keyword evidence="2" id="KW-1185">Reference proteome</keyword>
<evidence type="ECO:0000313" key="2">
    <source>
        <dbReference type="Proteomes" id="UP000235584"/>
    </source>
</evidence>